<dbReference type="RefSeq" id="WP_036980352.1">
    <property type="nucleotide sequence ID" value="NZ_LR134473.1"/>
</dbReference>
<reference evidence="7 8" key="1">
    <citation type="submission" date="2018-12" db="EMBL/GenBank/DDBJ databases">
        <authorList>
            <consortium name="Pathogen Informatics"/>
        </authorList>
    </citation>
    <scope>NUCLEOTIDE SEQUENCE [LARGE SCALE GENOMIC DNA]</scope>
    <source>
        <strain evidence="7 8">NCTC13652</strain>
    </source>
</reference>
<evidence type="ECO:0000256" key="4">
    <source>
        <dbReference type="ARBA" id="ARBA00023136"/>
    </source>
</evidence>
<evidence type="ECO:0000256" key="3">
    <source>
        <dbReference type="ARBA" id="ARBA00022989"/>
    </source>
</evidence>
<dbReference type="SUPFAM" id="SSF103473">
    <property type="entry name" value="MFS general substrate transporter"/>
    <property type="match status" value="1"/>
</dbReference>
<dbReference type="InterPro" id="IPR036259">
    <property type="entry name" value="MFS_trans_sf"/>
</dbReference>
<feature type="domain" description="Major facilitator superfamily (MFS) profile" evidence="6">
    <location>
        <begin position="39"/>
        <end position="479"/>
    </location>
</feature>
<dbReference type="Pfam" id="PF07690">
    <property type="entry name" value="MFS_1"/>
    <property type="match status" value="1"/>
</dbReference>
<feature type="transmembrane region" description="Helical" evidence="5">
    <location>
        <begin position="36"/>
        <end position="54"/>
    </location>
</feature>
<dbReference type="Gene3D" id="1.20.1720.10">
    <property type="entry name" value="Multidrug resistance protein D"/>
    <property type="match status" value="1"/>
</dbReference>
<dbReference type="InterPro" id="IPR011701">
    <property type="entry name" value="MFS"/>
</dbReference>
<feature type="transmembrane region" description="Helical" evidence="5">
    <location>
        <begin position="256"/>
        <end position="273"/>
    </location>
</feature>
<dbReference type="AlphaFoldDB" id="A0A3S4UYF4"/>
<keyword evidence="8" id="KW-1185">Reference proteome</keyword>
<dbReference type="EMBL" id="LR134473">
    <property type="protein sequence ID" value="VEI03592.1"/>
    <property type="molecule type" value="Genomic_DNA"/>
</dbReference>
<organism evidence="7 8">
    <name type="scientific">Acidipropionibacterium jensenii</name>
    <dbReference type="NCBI Taxonomy" id="1749"/>
    <lineage>
        <taxon>Bacteria</taxon>
        <taxon>Bacillati</taxon>
        <taxon>Actinomycetota</taxon>
        <taxon>Actinomycetes</taxon>
        <taxon>Propionibacteriales</taxon>
        <taxon>Propionibacteriaceae</taxon>
        <taxon>Acidipropionibacterium</taxon>
    </lineage>
</organism>
<feature type="transmembrane region" description="Helical" evidence="5">
    <location>
        <begin position="362"/>
        <end position="381"/>
    </location>
</feature>
<evidence type="ECO:0000313" key="7">
    <source>
        <dbReference type="EMBL" id="VEI03592.1"/>
    </source>
</evidence>
<dbReference type="PANTHER" id="PTHR42718:SF35">
    <property type="entry name" value="BLL0718 PROTEIN"/>
    <property type="match status" value="1"/>
</dbReference>
<evidence type="ECO:0000256" key="1">
    <source>
        <dbReference type="ARBA" id="ARBA00004651"/>
    </source>
</evidence>
<dbReference type="PANTHER" id="PTHR42718">
    <property type="entry name" value="MAJOR FACILITATOR SUPERFAMILY MULTIDRUG TRANSPORTER MFSC"/>
    <property type="match status" value="1"/>
</dbReference>
<keyword evidence="3 5" id="KW-1133">Transmembrane helix</keyword>
<feature type="transmembrane region" description="Helical" evidence="5">
    <location>
        <begin position="224"/>
        <end position="244"/>
    </location>
</feature>
<name>A0A3S4UYF4_9ACTN</name>
<dbReference type="PROSITE" id="PS50850">
    <property type="entry name" value="MFS"/>
    <property type="match status" value="1"/>
</dbReference>
<dbReference type="STRING" id="1122997.GCA_000425285_00167"/>
<evidence type="ECO:0000256" key="2">
    <source>
        <dbReference type="ARBA" id="ARBA00022692"/>
    </source>
</evidence>
<feature type="transmembrane region" description="Helical" evidence="5">
    <location>
        <begin position="134"/>
        <end position="152"/>
    </location>
</feature>
<keyword evidence="2 5" id="KW-0812">Transmembrane</keyword>
<evidence type="ECO:0000313" key="8">
    <source>
        <dbReference type="Proteomes" id="UP000277858"/>
    </source>
</evidence>
<dbReference type="GO" id="GO:0022857">
    <property type="term" value="F:transmembrane transporter activity"/>
    <property type="evidence" value="ECO:0007669"/>
    <property type="project" value="InterPro"/>
</dbReference>
<feature type="transmembrane region" description="Helical" evidence="5">
    <location>
        <begin position="74"/>
        <end position="93"/>
    </location>
</feature>
<feature type="transmembrane region" description="Helical" evidence="5">
    <location>
        <begin position="293"/>
        <end position="317"/>
    </location>
</feature>
<evidence type="ECO:0000259" key="6">
    <source>
        <dbReference type="PROSITE" id="PS50850"/>
    </source>
</evidence>
<dbReference type="InterPro" id="IPR020846">
    <property type="entry name" value="MFS_dom"/>
</dbReference>
<feature type="transmembrane region" description="Helical" evidence="5">
    <location>
        <begin position="426"/>
        <end position="452"/>
    </location>
</feature>
<feature type="transmembrane region" description="Helical" evidence="5">
    <location>
        <begin position="458"/>
        <end position="480"/>
    </location>
</feature>
<dbReference type="Gene3D" id="1.20.1250.20">
    <property type="entry name" value="MFS general substrate transporter like domains"/>
    <property type="match status" value="1"/>
</dbReference>
<accession>A0A3S4UYF4</accession>
<sequence length="483" mass="49858">MTNATPSAPPSASSTGADTAASVPTAGIGVITGRPAVRLVAALITAVVAYQLNATMVAPTLPDIARTFSASTTQIAQVSSLFFLAGSVAGVVATRWSDFLGRRRMLMIVLTIAAIGSVVALFSPNLPVLLGARVLQGIACGSFHITFVVLGARLQPKTFAVVVAVLSAINGRVAGFDGVLGGFLADRFGFRSVFLVIVAVAVIALVAVGVTMPRHEVGLIEGRMDWWGAALMTVVLIALTKLVAHGSAQGWGAETTLIYIAIFVVSAVAFTLVERRRHDPLINPAHLVSRQIWPLLATTILFTVAFSAVIYFTFVLFAQDTKVGYGLPASVAALCYITPAAAIAALASPFTGWLTGRIGWTLTLRIGLTLNAAVIAFAAVFPQHRWAVMVALACLGITYKGMCIAPVNGLGVLLSPRSAPGALPGLLGAAFGIGNGLGVTSVAATVGAGTLAGYTGGLWISFFISLAALATAFFVPRVLAQED</sequence>
<protein>
    <submittedName>
        <fullName evidence="7">Spectinomycin tetracycline efflux pump</fullName>
    </submittedName>
</protein>
<dbReference type="OrthoDB" id="4484751at2"/>
<feature type="transmembrane region" description="Helical" evidence="5">
    <location>
        <begin position="190"/>
        <end position="212"/>
    </location>
</feature>
<feature type="transmembrane region" description="Helical" evidence="5">
    <location>
        <begin position="387"/>
        <end position="414"/>
    </location>
</feature>
<feature type="transmembrane region" description="Helical" evidence="5">
    <location>
        <begin position="159"/>
        <end position="184"/>
    </location>
</feature>
<comment type="subcellular location">
    <subcellularLocation>
        <location evidence="1">Cell membrane</location>
        <topology evidence="1">Multi-pass membrane protein</topology>
    </subcellularLocation>
</comment>
<dbReference type="Proteomes" id="UP000277858">
    <property type="component" value="Chromosome"/>
</dbReference>
<proteinExistence type="predicted"/>
<feature type="transmembrane region" description="Helical" evidence="5">
    <location>
        <begin position="329"/>
        <end position="350"/>
    </location>
</feature>
<feature type="transmembrane region" description="Helical" evidence="5">
    <location>
        <begin position="105"/>
        <end position="122"/>
    </location>
</feature>
<dbReference type="GO" id="GO:0005886">
    <property type="term" value="C:plasma membrane"/>
    <property type="evidence" value="ECO:0007669"/>
    <property type="project" value="UniProtKB-SubCell"/>
</dbReference>
<keyword evidence="4 5" id="KW-0472">Membrane</keyword>
<evidence type="ECO:0000256" key="5">
    <source>
        <dbReference type="SAM" id="Phobius"/>
    </source>
</evidence>
<gene>
    <name evidence="7" type="primary">stp_2</name>
    <name evidence="7" type="ORF">NCTC13652_01799</name>
</gene>